<protein>
    <submittedName>
        <fullName evidence="2">Uncharacterized protein</fullName>
    </submittedName>
</protein>
<comment type="caution">
    <text evidence="2">The sequence shown here is derived from an EMBL/GenBank/DDBJ whole genome shotgun (WGS) entry which is preliminary data.</text>
</comment>
<accession>A0AAN6QEB7</accession>
<dbReference type="RefSeq" id="XP_064666238.1">
    <property type="nucleotide sequence ID" value="XM_064809580.1"/>
</dbReference>
<keyword evidence="3" id="KW-1185">Reference proteome</keyword>
<sequence>MPLGLCSRRLMNRPVSLAAALARAEARRTRPSLPIGAVAGSCRGRPQIPVTASAYHGDLMTQSLLRIRPMLSVLEMIVVLATIVVMIADGATMERFEAVTTTAAHSAALHDKMMTVPRTDIPKRGTSQRRVPAGARDSDSMLPTAATGDAGAPEASQASGKANKGGPSKHRQSAFHPPSPV</sequence>
<dbReference type="GeneID" id="89933704"/>
<proteinExistence type="predicted"/>
<dbReference type="AlphaFoldDB" id="A0AAN6QEB7"/>
<evidence type="ECO:0000256" key="1">
    <source>
        <dbReference type="SAM" id="MobiDB-lite"/>
    </source>
</evidence>
<gene>
    <name evidence="2" type="ORF">N656DRAFT_413497</name>
</gene>
<reference evidence="2" key="1">
    <citation type="journal article" date="2023" name="Mol. Phylogenet. Evol.">
        <title>Genome-scale phylogeny and comparative genomics of the fungal order Sordariales.</title>
        <authorList>
            <person name="Hensen N."/>
            <person name="Bonometti L."/>
            <person name="Westerberg I."/>
            <person name="Brannstrom I.O."/>
            <person name="Guillou S."/>
            <person name="Cros-Aarteil S."/>
            <person name="Calhoun S."/>
            <person name="Haridas S."/>
            <person name="Kuo A."/>
            <person name="Mondo S."/>
            <person name="Pangilinan J."/>
            <person name="Riley R."/>
            <person name="LaButti K."/>
            <person name="Andreopoulos B."/>
            <person name="Lipzen A."/>
            <person name="Chen C."/>
            <person name="Yan M."/>
            <person name="Daum C."/>
            <person name="Ng V."/>
            <person name="Clum A."/>
            <person name="Steindorff A."/>
            <person name="Ohm R.A."/>
            <person name="Martin F."/>
            <person name="Silar P."/>
            <person name="Natvig D.O."/>
            <person name="Lalanne C."/>
            <person name="Gautier V."/>
            <person name="Ament-Velasquez S.L."/>
            <person name="Kruys A."/>
            <person name="Hutchinson M.I."/>
            <person name="Powell A.J."/>
            <person name="Barry K."/>
            <person name="Miller A.N."/>
            <person name="Grigoriev I.V."/>
            <person name="Debuchy R."/>
            <person name="Gladieux P."/>
            <person name="Hiltunen Thoren M."/>
            <person name="Johannesson H."/>
        </authorList>
    </citation>
    <scope>NUCLEOTIDE SEQUENCE</scope>
    <source>
        <strain evidence="2">CBS 508.74</strain>
    </source>
</reference>
<reference evidence="2" key="2">
    <citation type="submission" date="2023-05" db="EMBL/GenBank/DDBJ databases">
        <authorList>
            <consortium name="Lawrence Berkeley National Laboratory"/>
            <person name="Steindorff A."/>
            <person name="Hensen N."/>
            <person name="Bonometti L."/>
            <person name="Westerberg I."/>
            <person name="Brannstrom I.O."/>
            <person name="Guillou S."/>
            <person name="Cros-Aarteil S."/>
            <person name="Calhoun S."/>
            <person name="Haridas S."/>
            <person name="Kuo A."/>
            <person name="Mondo S."/>
            <person name="Pangilinan J."/>
            <person name="Riley R."/>
            <person name="Labutti K."/>
            <person name="Andreopoulos B."/>
            <person name="Lipzen A."/>
            <person name="Chen C."/>
            <person name="Yanf M."/>
            <person name="Daum C."/>
            <person name="Ng V."/>
            <person name="Clum A."/>
            <person name="Ohm R."/>
            <person name="Martin F."/>
            <person name="Silar P."/>
            <person name="Natvig D."/>
            <person name="Lalanne C."/>
            <person name="Gautier V."/>
            <person name="Ament-Velasquez S.L."/>
            <person name="Kruys A."/>
            <person name="Hutchinson M.I."/>
            <person name="Powell A.J."/>
            <person name="Barry K."/>
            <person name="Miller A.N."/>
            <person name="Grigoriev I.V."/>
            <person name="Debuchy R."/>
            <person name="Gladieux P."/>
            <person name="Thoren M.H."/>
            <person name="Johannesson H."/>
        </authorList>
    </citation>
    <scope>NUCLEOTIDE SEQUENCE</scope>
    <source>
        <strain evidence="2">CBS 508.74</strain>
    </source>
</reference>
<dbReference type="Proteomes" id="UP001302812">
    <property type="component" value="Unassembled WGS sequence"/>
</dbReference>
<organism evidence="2 3">
    <name type="scientific">Canariomyces notabilis</name>
    <dbReference type="NCBI Taxonomy" id="2074819"/>
    <lineage>
        <taxon>Eukaryota</taxon>
        <taxon>Fungi</taxon>
        <taxon>Dikarya</taxon>
        <taxon>Ascomycota</taxon>
        <taxon>Pezizomycotina</taxon>
        <taxon>Sordariomycetes</taxon>
        <taxon>Sordariomycetidae</taxon>
        <taxon>Sordariales</taxon>
        <taxon>Chaetomiaceae</taxon>
        <taxon>Canariomyces</taxon>
    </lineage>
</organism>
<dbReference type="EMBL" id="MU853361">
    <property type="protein sequence ID" value="KAK4108668.1"/>
    <property type="molecule type" value="Genomic_DNA"/>
</dbReference>
<name>A0AAN6QEB7_9PEZI</name>
<feature type="region of interest" description="Disordered" evidence="1">
    <location>
        <begin position="110"/>
        <end position="181"/>
    </location>
</feature>
<evidence type="ECO:0000313" key="3">
    <source>
        <dbReference type="Proteomes" id="UP001302812"/>
    </source>
</evidence>
<evidence type="ECO:0000313" key="2">
    <source>
        <dbReference type="EMBL" id="KAK4108668.1"/>
    </source>
</evidence>